<dbReference type="EMBL" id="JBEAFC010000002">
    <property type="protein sequence ID" value="KAL1567173.1"/>
    <property type="molecule type" value="Genomic_DNA"/>
</dbReference>
<dbReference type="InterPro" id="IPR039611">
    <property type="entry name" value="VQ_4/11/13/19/31/33"/>
</dbReference>
<dbReference type="Proteomes" id="UP001567538">
    <property type="component" value="Unassembled WGS sequence"/>
</dbReference>
<reference evidence="1 2" key="1">
    <citation type="submission" date="2024-06" db="EMBL/GenBank/DDBJ databases">
        <title>A chromosome level genome sequence of Diviner's sage (Salvia divinorum).</title>
        <authorList>
            <person name="Ford S.A."/>
            <person name="Ro D.-K."/>
            <person name="Ness R.W."/>
            <person name="Phillips M.A."/>
        </authorList>
    </citation>
    <scope>NUCLEOTIDE SEQUENCE [LARGE SCALE GENOMIC DNA]</scope>
    <source>
        <strain evidence="1">SAF-2024a</strain>
        <tissue evidence="1">Leaf</tissue>
    </source>
</reference>
<keyword evidence="2" id="KW-1185">Reference proteome</keyword>
<name>A0ABD1II05_SALDI</name>
<dbReference type="PANTHER" id="PTHR33402:SF17">
    <property type="entry name" value="VQ MOTIF-CONTAINING PROTEIN 33"/>
    <property type="match status" value="1"/>
</dbReference>
<protein>
    <submittedName>
        <fullName evidence="1">Uncharacterized protein</fullName>
    </submittedName>
</protein>
<comment type="caution">
    <text evidence="1">The sequence shown here is derived from an EMBL/GenBank/DDBJ whole genome shotgun (WGS) entry which is preliminary data.</text>
</comment>
<dbReference type="PANTHER" id="PTHR33402">
    <property type="entry name" value="VQ MOTIF-CONTAINING PROTEIN 11-LIKE"/>
    <property type="match status" value="1"/>
</dbReference>
<accession>A0ABD1II05</accession>
<evidence type="ECO:0000313" key="1">
    <source>
        <dbReference type="EMBL" id="KAL1567173.1"/>
    </source>
</evidence>
<proteinExistence type="predicted"/>
<evidence type="ECO:0000313" key="2">
    <source>
        <dbReference type="Proteomes" id="UP001567538"/>
    </source>
</evidence>
<organism evidence="1 2">
    <name type="scientific">Salvia divinorum</name>
    <name type="common">Maria pastora</name>
    <name type="synonym">Diviner's sage</name>
    <dbReference type="NCBI Taxonomy" id="28513"/>
    <lineage>
        <taxon>Eukaryota</taxon>
        <taxon>Viridiplantae</taxon>
        <taxon>Streptophyta</taxon>
        <taxon>Embryophyta</taxon>
        <taxon>Tracheophyta</taxon>
        <taxon>Spermatophyta</taxon>
        <taxon>Magnoliopsida</taxon>
        <taxon>eudicotyledons</taxon>
        <taxon>Gunneridae</taxon>
        <taxon>Pentapetalae</taxon>
        <taxon>asterids</taxon>
        <taxon>lamiids</taxon>
        <taxon>Lamiales</taxon>
        <taxon>Lamiaceae</taxon>
        <taxon>Nepetoideae</taxon>
        <taxon>Mentheae</taxon>
        <taxon>Salviinae</taxon>
        <taxon>Salvia</taxon>
        <taxon>Salvia subgen. Calosphace</taxon>
    </lineage>
</organism>
<dbReference type="AlphaFoldDB" id="A0ABD1II05"/>
<sequence length="161" mass="18366">MKYSRAPTQKNFCVCPWIPRPYNLRPSRHHHLQAGRANAHRLLKLDPSSARAIPLIKSSAQKKQGFKLYERRNTVKYSLMINTTVPASNSNPEILSPSILDFSTLLLSPVMPINEDRATADQEERAIAEKKFYFHPSPRMTSEPPQLLPLFPVMMPRLSTS</sequence>
<gene>
    <name evidence="1" type="ORF">AAHA92_02681</name>
</gene>